<dbReference type="InterPro" id="IPR036259">
    <property type="entry name" value="MFS_trans_sf"/>
</dbReference>
<evidence type="ECO:0000256" key="1">
    <source>
        <dbReference type="ARBA" id="ARBA00004127"/>
    </source>
</evidence>
<feature type="transmembrane region" description="Helical" evidence="11">
    <location>
        <begin position="943"/>
        <end position="962"/>
    </location>
</feature>
<keyword evidence="14" id="KW-1185">Reference proteome</keyword>
<feature type="transmembrane region" description="Helical" evidence="11">
    <location>
        <begin position="362"/>
        <end position="383"/>
    </location>
</feature>
<feature type="transmembrane region" description="Helical" evidence="11">
    <location>
        <begin position="675"/>
        <end position="695"/>
    </location>
</feature>
<comment type="caution">
    <text evidence="13">The sequence shown here is derived from an EMBL/GenBank/DDBJ whole genome shotgun (WGS) entry which is preliminary data.</text>
</comment>
<dbReference type="EMBL" id="SGPL01000802">
    <property type="protein sequence ID" value="THH07185.1"/>
    <property type="molecule type" value="Genomic_DNA"/>
</dbReference>
<comment type="subcellular location">
    <subcellularLocation>
        <location evidence="1">Endomembrane system</location>
        <topology evidence="1">Multi-pass membrane protein</topology>
    </subcellularLocation>
</comment>
<proteinExistence type="inferred from homology"/>
<dbReference type="InterPro" id="IPR013083">
    <property type="entry name" value="Znf_RING/FYVE/PHD"/>
</dbReference>
<dbReference type="InterPro" id="IPR020846">
    <property type="entry name" value="MFS_dom"/>
</dbReference>
<evidence type="ECO:0000313" key="13">
    <source>
        <dbReference type="EMBL" id="THH07185.1"/>
    </source>
</evidence>
<keyword evidence="6" id="KW-0863">Zinc-finger</keyword>
<feature type="transmembrane region" description="Helical" evidence="11">
    <location>
        <begin position="707"/>
        <end position="728"/>
    </location>
</feature>
<keyword evidence="4 11" id="KW-0812">Transmembrane</keyword>
<comment type="similarity">
    <text evidence="2">Belongs to the major facilitator superfamily.</text>
</comment>
<evidence type="ECO:0000256" key="7">
    <source>
        <dbReference type="ARBA" id="ARBA00022833"/>
    </source>
</evidence>
<keyword evidence="5" id="KW-0479">Metal-binding</keyword>
<protein>
    <recommendedName>
        <fullName evidence="12">Major facilitator superfamily (MFS) profile domain-containing protein</fullName>
    </recommendedName>
</protein>
<feature type="compositionally biased region" description="Low complexity" evidence="10">
    <location>
        <begin position="430"/>
        <end position="442"/>
    </location>
</feature>
<feature type="domain" description="Major facilitator superfamily (MFS) profile" evidence="12">
    <location>
        <begin position="578"/>
        <end position="998"/>
    </location>
</feature>
<feature type="transmembrane region" description="Helical" evidence="11">
    <location>
        <begin position="847"/>
        <end position="872"/>
    </location>
</feature>
<feature type="non-terminal residue" evidence="13">
    <location>
        <position position="1"/>
    </location>
</feature>
<dbReference type="FunFam" id="1.20.1720.10:FF:000013">
    <property type="entry name" value="Related to multidrug resistance proteins"/>
    <property type="match status" value="1"/>
</dbReference>
<evidence type="ECO:0000256" key="9">
    <source>
        <dbReference type="ARBA" id="ARBA00023136"/>
    </source>
</evidence>
<evidence type="ECO:0000259" key="12">
    <source>
        <dbReference type="PROSITE" id="PS50850"/>
    </source>
</evidence>
<feature type="transmembrane region" description="Helical" evidence="11">
    <location>
        <begin position="734"/>
        <end position="755"/>
    </location>
</feature>
<feature type="region of interest" description="Disordered" evidence="10">
    <location>
        <begin position="1"/>
        <end position="73"/>
    </location>
</feature>
<evidence type="ECO:0000256" key="4">
    <source>
        <dbReference type="ARBA" id="ARBA00022692"/>
    </source>
</evidence>
<feature type="region of interest" description="Disordered" evidence="10">
    <location>
        <begin position="430"/>
        <end position="455"/>
    </location>
</feature>
<sequence>TTNRAEIPPSDGIEEAEASQRQEEDAVVDDDEEEEQPRRSIKTKSKKTPVKEERTGRDPDPEDDDDDDDEDGEGVVVFDEENFGNHPLNKSDGQKLQGMASDWRMIEKNLRDTAFTLLNDVASAVAEVEDDEDTEKELTRLDLMMREIVDIDVEILAHEETLGGLHQQIHRGEQISDVLERYEKGVQEKQDAYGTKTSRQKYARNQQYADFRQAIYEVQHPDEAMPPIVDFLPHEDGDDSDDDDDIQVGGVMQDFKCPITLTPLVDPLTWCANTGSGCYLYYNDHVCDLVYSNKMCPAAGCNKMISLNDLHPDKDLERKVKKAQHRARQREEDSDEEEVVDPSGPPWSITSSNPPRSLRTTILLLLYLYLFLHPYVMAVIVSYPTPRTPPRYKTVHEPPSPLARYSRHLPLAMPSLLAWKEACKATLEGSPSLPSFRSSDSPAVPKGVGNAGSGVKRKLNDREAELSLPSEGDPFLQCVLEAGRNCKRARANRALKRGVLMKAEGQRAVMKRRRQSCAYRGMPESVGHVSQVQATAMPPQDVDVKEELASAKQDSAAPGQSWRNDQQQVLPHNNLPLVFCSLMLTVFLAALDQTIVATALPTMVADLGGGRNYSWVGSAYLLASAALGPLYGKLADIVGRKFVLYPVIIIFLIGSALCGAAQNMTWLIVSRAIQGIGGGGIVCHAGINQLVQIVIGDIVSLEDRGKYGGYIGSSWGIASIIGPLVGGAFTDHVSWRWCFWVNLPTGGVAVALLFFTLNLNPHRGKPFREHVREFDFFGLFLLIAGVICLLLGFNQSETSWRSPATIVLLIVGFVVLISAGLWEVHTKMSPIIPPRLFKVLGASATKAGLQMLTFSLSSSIMSGIAGYAVAPLGDFRPLIWFSFFVMTLGYGLMIMLDEKSTIAVQEVYPLIAGIGLGGLFQVPLIGMQAAMPVKDMATSTATMMFVRLLGSTIGVSVGQAIWSSELSKRISKLPAFELGASGATLADSVRQLKNIQPDSLRQQVLHAYTKSLSTIWIVGTPLLGACCIMGSHRLPPFIPPILFIDCLNDRDAVLFLKKVRLEADGRAHSQKKAGHLPRRIWRAARVTGRPSAGRRHESTRRKY</sequence>
<feature type="compositionally biased region" description="Acidic residues" evidence="10">
    <location>
        <begin position="25"/>
        <end position="35"/>
    </location>
</feature>
<evidence type="ECO:0000313" key="14">
    <source>
        <dbReference type="Proteomes" id="UP000310158"/>
    </source>
</evidence>
<dbReference type="GO" id="GO:0012505">
    <property type="term" value="C:endomembrane system"/>
    <property type="evidence" value="ECO:0007669"/>
    <property type="project" value="UniProtKB-SubCell"/>
</dbReference>
<keyword evidence="9 11" id="KW-0472">Membrane</keyword>
<evidence type="ECO:0000256" key="5">
    <source>
        <dbReference type="ARBA" id="ARBA00022723"/>
    </source>
</evidence>
<dbReference type="PROSITE" id="PS50850">
    <property type="entry name" value="MFS"/>
    <property type="match status" value="1"/>
</dbReference>
<reference evidence="13 14" key="1">
    <citation type="submission" date="2019-02" db="EMBL/GenBank/DDBJ databases">
        <title>Genome sequencing of the rare red list fungi Bondarzewia mesenterica.</title>
        <authorList>
            <person name="Buettner E."/>
            <person name="Kellner H."/>
        </authorList>
    </citation>
    <scope>NUCLEOTIDE SEQUENCE [LARGE SCALE GENOMIC DNA]</scope>
    <source>
        <strain evidence="13 14">DSM 108281</strain>
    </source>
</reference>
<evidence type="ECO:0000256" key="3">
    <source>
        <dbReference type="ARBA" id="ARBA00022448"/>
    </source>
</evidence>
<feature type="transmembrane region" description="Helical" evidence="11">
    <location>
        <begin position="878"/>
        <end position="896"/>
    </location>
</feature>
<dbReference type="GO" id="GO:0022857">
    <property type="term" value="F:transmembrane transporter activity"/>
    <property type="evidence" value="ECO:0007669"/>
    <property type="project" value="InterPro"/>
</dbReference>
<feature type="transmembrane region" description="Helical" evidence="11">
    <location>
        <begin position="776"/>
        <end position="793"/>
    </location>
</feature>
<gene>
    <name evidence="13" type="ORF">EW146_g9393</name>
</gene>
<dbReference type="PANTHER" id="PTHR23501">
    <property type="entry name" value="MAJOR FACILITATOR SUPERFAMILY"/>
    <property type="match status" value="1"/>
</dbReference>
<dbReference type="SUPFAM" id="SSF103473">
    <property type="entry name" value="MFS general substrate transporter"/>
    <property type="match status" value="1"/>
</dbReference>
<dbReference type="GO" id="GO:0008270">
    <property type="term" value="F:zinc ion binding"/>
    <property type="evidence" value="ECO:0007669"/>
    <property type="project" value="UniProtKB-KW"/>
</dbReference>
<feature type="transmembrane region" description="Helical" evidence="11">
    <location>
        <begin position="612"/>
        <end position="631"/>
    </location>
</feature>
<keyword evidence="3" id="KW-0813">Transport</keyword>
<accession>A0A4S4L701</accession>
<feature type="transmembrane region" description="Helical" evidence="11">
    <location>
        <begin position="908"/>
        <end position="931"/>
    </location>
</feature>
<dbReference type="PANTHER" id="PTHR23501:SF102">
    <property type="entry name" value="DRUG TRANSPORTER, PUTATIVE (AFU_ORTHOLOGUE AFUA_3G08530)-RELATED"/>
    <property type="match status" value="1"/>
</dbReference>
<evidence type="ECO:0000256" key="6">
    <source>
        <dbReference type="ARBA" id="ARBA00022771"/>
    </source>
</evidence>
<feature type="compositionally biased region" description="Basic and acidic residues" evidence="10">
    <location>
        <begin position="49"/>
        <end position="59"/>
    </location>
</feature>
<dbReference type="AlphaFoldDB" id="A0A4S4L701"/>
<dbReference type="Pfam" id="PF07690">
    <property type="entry name" value="MFS_1"/>
    <property type="match status" value="1"/>
</dbReference>
<evidence type="ECO:0000256" key="11">
    <source>
        <dbReference type="SAM" id="Phobius"/>
    </source>
</evidence>
<dbReference type="GO" id="GO:0005886">
    <property type="term" value="C:plasma membrane"/>
    <property type="evidence" value="ECO:0007669"/>
    <property type="project" value="TreeGrafter"/>
</dbReference>
<keyword evidence="8 11" id="KW-1133">Transmembrane helix</keyword>
<feature type="transmembrane region" description="Helical" evidence="11">
    <location>
        <begin position="643"/>
        <end position="669"/>
    </location>
</feature>
<dbReference type="InterPro" id="IPR004181">
    <property type="entry name" value="Znf_MIZ"/>
</dbReference>
<dbReference type="Proteomes" id="UP000310158">
    <property type="component" value="Unassembled WGS sequence"/>
</dbReference>
<dbReference type="SUPFAM" id="SSF57850">
    <property type="entry name" value="RING/U-box"/>
    <property type="match status" value="1"/>
</dbReference>
<evidence type="ECO:0000256" key="8">
    <source>
        <dbReference type="ARBA" id="ARBA00022989"/>
    </source>
</evidence>
<evidence type="ECO:0000256" key="2">
    <source>
        <dbReference type="ARBA" id="ARBA00008335"/>
    </source>
</evidence>
<dbReference type="CDD" id="cd17502">
    <property type="entry name" value="MFS_Azr1_MDR_like"/>
    <property type="match status" value="1"/>
</dbReference>
<dbReference type="OrthoDB" id="10021397at2759"/>
<dbReference type="CDD" id="cd16651">
    <property type="entry name" value="SPL-RING_NSE2"/>
    <property type="match status" value="1"/>
</dbReference>
<feature type="region of interest" description="Disordered" evidence="10">
    <location>
        <begin position="321"/>
        <end position="352"/>
    </location>
</feature>
<feature type="compositionally biased region" description="Basic residues" evidence="10">
    <location>
        <begin position="39"/>
        <end position="48"/>
    </location>
</feature>
<keyword evidence="7" id="KW-0862">Zinc</keyword>
<feature type="compositionally biased region" description="Acidic residues" evidence="10">
    <location>
        <begin position="60"/>
        <end position="73"/>
    </location>
</feature>
<organism evidence="13 14">
    <name type="scientific">Bondarzewia mesenterica</name>
    <dbReference type="NCBI Taxonomy" id="1095465"/>
    <lineage>
        <taxon>Eukaryota</taxon>
        <taxon>Fungi</taxon>
        <taxon>Dikarya</taxon>
        <taxon>Basidiomycota</taxon>
        <taxon>Agaricomycotina</taxon>
        <taxon>Agaricomycetes</taxon>
        <taxon>Russulales</taxon>
        <taxon>Bondarzewiaceae</taxon>
        <taxon>Bondarzewia</taxon>
    </lineage>
</organism>
<feature type="transmembrane region" description="Helical" evidence="11">
    <location>
        <begin position="577"/>
        <end position="600"/>
    </location>
</feature>
<dbReference type="Gene3D" id="3.30.40.10">
    <property type="entry name" value="Zinc/RING finger domain, C3HC4 (zinc finger)"/>
    <property type="match status" value="1"/>
</dbReference>
<feature type="transmembrane region" description="Helical" evidence="11">
    <location>
        <begin position="805"/>
        <end position="826"/>
    </location>
</feature>
<dbReference type="Gene3D" id="1.20.1250.20">
    <property type="entry name" value="MFS general substrate transporter like domains"/>
    <property type="match status" value="1"/>
</dbReference>
<dbReference type="InterPro" id="IPR011701">
    <property type="entry name" value="MFS"/>
</dbReference>
<name>A0A4S4L701_9AGAM</name>
<evidence type="ECO:0000256" key="10">
    <source>
        <dbReference type="SAM" id="MobiDB-lite"/>
    </source>
</evidence>